<sequence>MSEVYVDGAEFVFSATIHEDVVEVARCKSTERAQYVIYHPVKGSRCVLQALGHYEPLLEHAAGSADGREGGVAFPHHDLIEAVCQIDRTVDDAARHGVEDHVLPAICLPLV</sequence>
<keyword evidence="2" id="KW-1185">Reference proteome</keyword>
<comment type="caution">
    <text evidence="1">The sequence shown here is derived from an EMBL/GenBank/DDBJ whole genome shotgun (WGS) entry which is preliminary data.</text>
</comment>
<reference evidence="1" key="1">
    <citation type="submission" date="2023-04" db="EMBL/GenBank/DDBJ databases">
        <title>Phytophthora fragariaefolia NBRC 109709.</title>
        <authorList>
            <person name="Ichikawa N."/>
            <person name="Sato H."/>
            <person name="Tonouchi N."/>
        </authorList>
    </citation>
    <scope>NUCLEOTIDE SEQUENCE</scope>
    <source>
        <strain evidence="1">NBRC 109709</strain>
    </source>
</reference>
<evidence type="ECO:0000313" key="1">
    <source>
        <dbReference type="EMBL" id="GMF57155.1"/>
    </source>
</evidence>
<organism evidence="1 2">
    <name type="scientific">Phytophthora fragariaefolia</name>
    <dbReference type="NCBI Taxonomy" id="1490495"/>
    <lineage>
        <taxon>Eukaryota</taxon>
        <taxon>Sar</taxon>
        <taxon>Stramenopiles</taxon>
        <taxon>Oomycota</taxon>
        <taxon>Peronosporomycetes</taxon>
        <taxon>Peronosporales</taxon>
        <taxon>Peronosporaceae</taxon>
        <taxon>Phytophthora</taxon>
    </lineage>
</organism>
<protein>
    <submittedName>
        <fullName evidence="1">Unnamed protein product</fullName>
    </submittedName>
</protein>
<name>A0A9W6YAR8_9STRA</name>
<accession>A0A9W6YAR8</accession>
<gene>
    <name evidence="1" type="ORF">Pfra01_002437800</name>
</gene>
<dbReference type="AlphaFoldDB" id="A0A9W6YAR8"/>
<dbReference type="Proteomes" id="UP001165121">
    <property type="component" value="Unassembled WGS sequence"/>
</dbReference>
<proteinExistence type="predicted"/>
<dbReference type="EMBL" id="BSXT01004222">
    <property type="protein sequence ID" value="GMF57155.1"/>
    <property type="molecule type" value="Genomic_DNA"/>
</dbReference>
<evidence type="ECO:0000313" key="2">
    <source>
        <dbReference type="Proteomes" id="UP001165121"/>
    </source>
</evidence>